<dbReference type="InterPro" id="IPR019734">
    <property type="entry name" value="TPR_rpt"/>
</dbReference>
<reference evidence="5 6" key="1">
    <citation type="submission" date="2018-12" db="EMBL/GenBank/DDBJ databases">
        <title>Marinifilum JC070 sp. nov., a marine bacterium isolated from Yongle Blue Hole in the South China Sea.</title>
        <authorList>
            <person name="Fu T."/>
        </authorList>
    </citation>
    <scope>NUCLEOTIDE SEQUENCE [LARGE SCALE GENOMIC DNA]</scope>
    <source>
        <strain evidence="5 6">JC070</strain>
    </source>
</reference>
<dbReference type="SUPFAM" id="SSF48439">
    <property type="entry name" value="Protein prenylyltransferase"/>
    <property type="match status" value="1"/>
</dbReference>
<dbReference type="RefSeq" id="WP_171594311.1">
    <property type="nucleotide sequence ID" value="NZ_RZNH01000004.1"/>
</dbReference>
<feature type="repeat" description="TPR" evidence="3">
    <location>
        <begin position="484"/>
        <end position="517"/>
    </location>
</feature>
<feature type="chain" id="PRO_5046561304" evidence="4">
    <location>
        <begin position="23"/>
        <end position="661"/>
    </location>
</feature>
<organism evidence="5 6">
    <name type="scientific">Marinifilum caeruleilacunae</name>
    <dbReference type="NCBI Taxonomy" id="2499076"/>
    <lineage>
        <taxon>Bacteria</taxon>
        <taxon>Pseudomonadati</taxon>
        <taxon>Bacteroidota</taxon>
        <taxon>Bacteroidia</taxon>
        <taxon>Marinilabiliales</taxon>
        <taxon>Marinifilaceae</taxon>
    </lineage>
</organism>
<keyword evidence="4" id="KW-0732">Signal</keyword>
<evidence type="ECO:0000313" key="6">
    <source>
        <dbReference type="Proteomes" id="UP000732105"/>
    </source>
</evidence>
<evidence type="ECO:0000256" key="1">
    <source>
        <dbReference type="ARBA" id="ARBA00022737"/>
    </source>
</evidence>
<dbReference type="Pfam" id="PF00515">
    <property type="entry name" value="TPR_1"/>
    <property type="match status" value="4"/>
</dbReference>
<feature type="repeat" description="TPR" evidence="3">
    <location>
        <begin position="231"/>
        <end position="264"/>
    </location>
</feature>
<keyword evidence="6" id="KW-1185">Reference proteome</keyword>
<evidence type="ECO:0000256" key="2">
    <source>
        <dbReference type="ARBA" id="ARBA00022803"/>
    </source>
</evidence>
<comment type="caution">
    <text evidence="5">The sequence shown here is derived from an EMBL/GenBank/DDBJ whole genome shotgun (WGS) entry which is preliminary data.</text>
</comment>
<feature type="repeat" description="TPR" evidence="3">
    <location>
        <begin position="129"/>
        <end position="162"/>
    </location>
</feature>
<feature type="repeat" description="TPR" evidence="3">
    <location>
        <begin position="265"/>
        <end position="298"/>
    </location>
</feature>
<name>A0ABX1WSH3_9BACT</name>
<dbReference type="Pfam" id="PF13414">
    <property type="entry name" value="TPR_11"/>
    <property type="match status" value="1"/>
</dbReference>
<proteinExistence type="predicted"/>
<feature type="signal peptide" evidence="4">
    <location>
        <begin position="1"/>
        <end position="22"/>
    </location>
</feature>
<keyword evidence="1" id="KW-0677">Repeat</keyword>
<feature type="repeat" description="TPR" evidence="3">
    <location>
        <begin position="581"/>
        <end position="614"/>
    </location>
</feature>
<feature type="repeat" description="TPR" evidence="3">
    <location>
        <begin position="299"/>
        <end position="332"/>
    </location>
</feature>
<evidence type="ECO:0000313" key="5">
    <source>
        <dbReference type="EMBL" id="NOU59036.1"/>
    </source>
</evidence>
<dbReference type="PROSITE" id="PS50293">
    <property type="entry name" value="TPR_REGION"/>
    <property type="match status" value="2"/>
</dbReference>
<sequence>MRNKFVLIIFTLIISISPLVSEAQLNTNNIFDKGRSAIYFDDYTEAINKFNDIIRVKPYLPEPYFFRGLAKSHLEDYNGAIVDYTKAIELNPNYTFAYLYRGIAKNALKRFEDAIIDFDMAIEFKPNMADIYFSKANSLLSLKKYKKAEKNYSKAIYIDPEIMGAYLNRSIVRENLDDIDGAIKDCNKAIQLNNFSAHAFGNRGYLKFKKEEYDEAIKDYNRALKIEPENTRVLMARAFTNYQLKDLQGTMDDYNKVLEIDPNNAHCYYNRALLKSEIGDYNSAIEDFNNVLEMNPDNMLIYFNRGFVKMDIGDLYGAMDDFSTAIRIYPDFAKAYLARASVKRDLNDEKGAMKDRYQALQIIDRYKAMKNEGKMSAFVDTTENFQRLIDLNSRESFTEEVIKGRVQDKRVSIELENNFHITHLSMDSLRAGKIQYYDQTIMKYNQKQNYHPAFTISNHNRRYPKALVDKQVSLAQKQIESEEASAYFHRGSYQLMDRKYNKAIADFNKALEKDPSFLFAYFNRANALVAMTDYIQSIGGGAESVVSLRPDENKNKNEVIVDYSSAIKDYTKVIQLDPSFSFAIFNRANAYAKSKQFKRAIADYDWALQLDSNFKEAYYNRGLIYLFLDDKALAYEDLSKAGELGLIDAYNVIKRYCNKPD</sequence>
<feature type="repeat" description="TPR" evidence="3">
    <location>
        <begin position="197"/>
        <end position="230"/>
    </location>
</feature>
<feature type="repeat" description="TPR" evidence="3">
    <location>
        <begin position="95"/>
        <end position="128"/>
    </location>
</feature>
<dbReference type="InterPro" id="IPR011990">
    <property type="entry name" value="TPR-like_helical_dom_sf"/>
</dbReference>
<dbReference type="SUPFAM" id="SSF48452">
    <property type="entry name" value="TPR-like"/>
    <property type="match status" value="1"/>
</dbReference>
<evidence type="ECO:0000256" key="4">
    <source>
        <dbReference type="SAM" id="SignalP"/>
    </source>
</evidence>
<dbReference type="SMART" id="SM00028">
    <property type="entry name" value="TPR"/>
    <property type="match status" value="12"/>
</dbReference>
<dbReference type="Gene3D" id="1.25.40.10">
    <property type="entry name" value="Tetratricopeptide repeat domain"/>
    <property type="match status" value="6"/>
</dbReference>
<dbReference type="Proteomes" id="UP000732105">
    <property type="component" value="Unassembled WGS sequence"/>
</dbReference>
<dbReference type="InterPro" id="IPR050498">
    <property type="entry name" value="Ycf3"/>
</dbReference>
<dbReference type="PANTHER" id="PTHR44858:SF1">
    <property type="entry name" value="UDP-N-ACETYLGLUCOSAMINE--PEPTIDE N-ACETYLGLUCOSAMINYLTRANSFERASE SPINDLY-RELATED"/>
    <property type="match status" value="1"/>
</dbReference>
<accession>A0ABX1WSH3</accession>
<dbReference type="PROSITE" id="PS50005">
    <property type="entry name" value="TPR"/>
    <property type="match status" value="9"/>
</dbReference>
<dbReference type="EMBL" id="RZNH01000004">
    <property type="protein sequence ID" value="NOU59036.1"/>
    <property type="molecule type" value="Genomic_DNA"/>
</dbReference>
<gene>
    <name evidence="5" type="ORF">ELS83_04330</name>
</gene>
<protein>
    <submittedName>
        <fullName evidence="5">Tetratricopeptide repeat protein</fullName>
    </submittedName>
</protein>
<keyword evidence="2 3" id="KW-0802">TPR repeat</keyword>
<feature type="repeat" description="TPR" evidence="3">
    <location>
        <begin position="61"/>
        <end position="94"/>
    </location>
</feature>
<evidence type="ECO:0000256" key="3">
    <source>
        <dbReference type="PROSITE-ProRule" id="PRU00339"/>
    </source>
</evidence>
<dbReference type="PANTHER" id="PTHR44858">
    <property type="entry name" value="TETRATRICOPEPTIDE REPEAT PROTEIN 6"/>
    <property type="match status" value="1"/>
</dbReference>